<dbReference type="PRINTS" id="PR00598">
    <property type="entry name" value="HTHMARR"/>
</dbReference>
<accession>A0ABU0P6Q9</accession>
<dbReference type="InterPro" id="IPR000835">
    <property type="entry name" value="HTH_MarR-typ"/>
</dbReference>
<dbReference type="GO" id="GO:0003677">
    <property type="term" value="F:DNA binding"/>
    <property type="evidence" value="ECO:0007669"/>
    <property type="project" value="UniProtKB-KW"/>
</dbReference>
<proteinExistence type="predicted"/>
<comment type="caution">
    <text evidence="2">The sequence shown here is derived from an EMBL/GenBank/DDBJ whole genome shotgun (WGS) entry which is preliminary data.</text>
</comment>
<dbReference type="SMART" id="SM00347">
    <property type="entry name" value="HTH_MARR"/>
    <property type="match status" value="1"/>
</dbReference>
<dbReference type="RefSeq" id="WP_307358030.1">
    <property type="nucleotide sequence ID" value="NZ_JAUSXK010000001.1"/>
</dbReference>
<dbReference type="PANTHER" id="PTHR33164">
    <property type="entry name" value="TRANSCRIPTIONAL REGULATOR, MARR FAMILY"/>
    <property type="match status" value="1"/>
</dbReference>
<protein>
    <submittedName>
        <fullName evidence="2">DNA-binding MarR family transcriptional regulator</fullName>
    </submittedName>
</protein>
<gene>
    <name evidence="2" type="ORF">QFZ46_000529</name>
</gene>
<name>A0ABU0P6Q9_9MICO</name>
<evidence type="ECO:0000313" key="2">
    <source>
        <dbReference type="EMBL" id="MDQ0642369.1"/>
    </source>
</evidence>
<feature type="domain" description="HTH marR-type" evidence="1">
    <location>
        <begin position="18"/>
        <end position="157"/>
    </location>
</feature>
<dbReference type="InterPro" id="IPR039422">
    <property type="entry name" value="MarR/SlyA-like"/>
</dbReference>
<dbReference type="Gene3D" id="1.10.10.10">
    <property type="entry name" value="Winged helix-like DNA-binding domain superfamily/Winged helix DNA-binding domain"/>
    <property type="match status" value="1"/>
</dbReference>
<dbReference type="InterPro" id="IPR036388">
    <property type="entry name" value="WH-like_DNA-bd_sf"/>
</dbReference>
<dbReference type="InterPro" id="IPR036390">
    <property type="entry name" value="WH_DNA-bd_sf"/>
</dbReference>
<sequence length="184" mass="20444">MSKTTDTSTLELSSLLPPDPLDMRLSLTSIVHWADSREVRLRVMQAVDFPFDDIPMFLIVNQLAYRGALRPTDLSSVLGTTKANISKIVRRLETHGLVGRVDSPYDERSILVALTPAGRSIGMRIVAESTRSLEENLSTWNDKDIEIFRRLLAQFARGAVLQLPQRTPGAWAERSSAQGETPAV</sequence>
<reference evidence="2 3" key="1">
    <citation type="submission" date="2023-07" db="EMBL/GenBank/DDBJ databases">
        <title>Comparative genomics of wheat-associated soil bacteria to identify genetic determinants of phenazine resistance.</title>
        <authorList>
            <person name="Mouncey N."/>
        </authorList>
    </citation>
    <scope>NUCLEOTIDE SEQUENCE [LARGE SCALE GENOMIC DNA]</scope>
    <source>
        <strain evidence="2 3">W2I7</strain>
    </source>
</reference>
<dbReference type="PANTHER" id="PTHR33164:SF57">
    <property type="entry name" value="MARR-FAMILY TRANSCRIPTIONAL REGULATOR"/>
    <property type="match status" value="1"/>
</dbReference>
<dbReference type="EMBL" id="JAUSXK010000001">
    <property type="protein sequence ID" value="MDQ0642369.1"/>
    <property type="molecule type" value="Genomic_DNA"/>
</dbReference>
<keyword evidence="3" id="KW-1185">Reference proteome</keyword>
<organism evidence="2 3">
    <name type="scientific">Microbacterium murale</name>
    <dbReference type="NCBI Taxonomy" id="1081040"/>
    <lineage>
        <taxon>Bacteria</taxon>
        <taxon>Bacillati</taxon>
        <taxon>Actinomycetota</taxon>
        <taxon>Actinomycetes</taxon>
        <taxon>Micrococcales</taxon>
        <taxon>Microbacteriaceae</taxon>
        <taxon>Microbacterium</taxon>
    </lineage>
</organism>
<keyword evidence="2" id="KW-0238">DNA-binding</keyword>
<dbReference type="Pfam" id="PF01047">
    <property type="entry name" value="MarR"/>
    <property type="match status" value="1"/>
</dbReference>
<evidence type="ECO:0000259" key="1">
    <source>
        <dbReference type="PROSITE" id="PS50995"/>
    </source>
</evidence>
<dbReference type="SUPFAM" id="SSF46785">
    <property type="entry name" value="Winged helix' DNA-binding domain"/>
    <property type="match status" value="1"/>
</dbReference>
<dbReference type="PROSITE" id="PS50995">
    <property type="entry name" value="HTH_MARR_2"/>
    <property type="match status" value="1"/>
</dbReference>
<dbReference type="Proteomes" id="UP001239085">
    <property type="component" value="Unassembled WGS sequence"/>
</dbReference>
<evidence type="ECO:0000313" key="3">
    <source>
        <dbReference type="Proteomes" id="UP001239085"/>
    </source>
</evidence>